<evidence type="ECO:0000256" key="1">
    <source>
        <dbReference type="SAM" id="Coils"/>
    </source>
</evidence>
<protein>
    <submittedName>
        <fullName evidence="2">Cell division protein FtsL</fullName>
    </submittedName>
</protein>
<dbReference type="InterPro" id="IPR007060">
    <property type="entry name" value="FtsL/DivIC"/>
</dbReference>
<dbReference type="EMBL" id="FUWG01000009">
    <property type="protein sequence ID" value="SJZ47462.1"/>
    <property type="molecule type" value="Genomic_DNA"/>
</dbReference>
<dbReference type="AlphaFoldDB" id="A0A1T4KYE1"/>
<dbReference type="Pfam" id="PF04977">
    <property type="entry name" value="DivIC"/>
    <property type="match status" value="1"/>
</dbReference>
<feature type="coiled-coil region" evidence="1">
    <location>
        <begin position="35"/>
        <end position="62"/>
    </location>
</feature>
<keyword evidence="2" id="KW-0132">Cell division</keyword>
<gene>
    <name evidence="2" type="ORF">SAMN02745149_01388</name>
</gene>
<reference evidence="2 3" key="1">
    <citation type="submission" date="2017-02" db="EMBL/GenBank/DDBJ databases">
        <authorList>
            <person name="Peterson S.W."/>
        </authorList>
    </citation>
    <scope>NUCLEOTIDE SEQUENCE [LARGE SCALE GENOMIC DNA]</scope>
    <source>
        <strain evidence="2 3">ATCC BAA-908</strain>
    </source>
</reference>
<dbReference type="RefSeq" id="WP_078933297.1">
    <property type="nucleotide sequence ID" value="NZ_FUWG01000009.1"/>
</dbReference>
<dbReference type="GO" id="GO:0051301">
    <property type="term" value="P:cell division"/>
    <property type="evidence" value="ECO:0007669"/>
    <property type="project" value="UniProtKB-KW"/>
</dbReference>
<keyword evidence="1" id="KW-0175">Coiled coil</keyword>
<evidence type="ECO:0000313" key="2">
    <source>
        <dbReference type="EMBL" id="SJZ47462.1"/>
    </source>
</evidence>
<dbReference type="OrthoDB" id="361413at2"/>
<evidence type="ECO:0000313" key="3">
    <source>
        <dbReference type="Proteomes" id="UP000190423"/>
    </source>
</evidence>
<proteinExistence type="predicted"/>
<dbReference type="Proteomes" id="UP000190423">
    <property type="component" value="Unassembled WGS sequence"/>
</dbReference>
<accession>A0A1T4KYE1</accession>
<name>A0A1T4KYE1_TREPO</name>
<sequence>MKSSKKEIVSAVAGCLIAVLIPLLLIAYGFQAKRYADLSREITALEKKQEELIEQNKKLVSDISLLSSTDRIEKIATDELGMHKAETEDIVRVEMNGAGK</sequence>
<organism evidence="2 3">
    <name type="scientific">Treponema porcinum</name>
    <dbReference type="NCBI Taxonomy" id="261392"/>
    <lineage>
        <taxon>Bacteria</taxon>
        <taxon>Pseudomonadati</taxon>
        <taxon>Spirochaetota</taxon>
        <taxon>Spirochaetia</taxon>
        <taxon>Spirochaetales</taxon>
        <taxon>Treponemataceae</taxon>
        <taxon>Treponema</taxon>
    </lineage>
</organism>
<keyword evidence="3" id="KW-1185">Reference proteome</keyword>
<dbReference type="GeneID" id="78316685"/>
<dbReference type="STRING" id="261392.SAMN02745149_01388"/>
<keyword evidence="2" id="KW-0131">Cell cycle</keyword>